<reference evidence="2 3" key="1">
    <citation type="submission" date="2014-04" db="EMBL/GenBank/DDBJ databases">
        <authorList>
            <consortium name="DOE Joint Genome Institute"/>
            <person name="Kuo A."/>
            <person name="Tarkka M."/>
            <person name="Buscot F."/>
            <person name="Kohler A."/>
            <person name="Nagy L.G."/>
            <person name="Floudas D."/>
            <person name="Copeland A."/>
            <person name="Barry K.W."/>
            <person name="Cichocki N."/>
            <person name="Veneault-Fourrey C."/>
            <person name="LaButti K."/>
            <person name="Lindquist E.A."/>
            <person name="Lipzen A."/>
            <person name="Lundell T."/>
            <person name="Morin E."/>
            <person name="Murat C."/>
            <person name="Sun H."/>
            <person name="Tunlid A."/>
            <person name="Henrissat B."/>
            <person name="Grigoriev I.V."/>
            <person name="Hibbett D.S."/>
            <person name="Martin F."/>
            <person name="Nordberg H.P."/>
            <person name="Cantor M.N."/>
            <person name="Hua S.X."/>
        </authorList>
    </citation>
    <scope>NUCLEOTIDE SEQUENCE [LARGE SCALE GENOMIC DNA]</scope>
    <source>
        <strain evidence="2 3">F 1598</strain>
    </source>
</reference>
<feature type="compositionally biased region" description="Polar residues" evidence="1">
    <location>
        <begin position="85"/>
        <end position="95"/>
    </location>
</feature>
<accession>A0A0C3BFI0</accession>
<sequence length="250" mass="27024">MTEYDYSPAAHERYMRTQDRVSNWVSHSKAHESQYSNPFVASATNGGAPNSTSHPTSSHHESQKLQSNGSNRAATVRQRDGNESLALQRSKSGVSASAAIARPSQLGHGGSQMNRSLDRRESRGSQLSSRPSQGGSLADIQEHVAAPRSQSHHSHPPTNYSHSPSQSKSHGAGSHHSYAPRSIVPMHPPSHSGSGPYSTEGGMTYKSHDARGRSTIHLPAPRPGETYVIMPHKRRVDMISSQGSMVSVRI</sequence>
<evidence type="ECO:0000256" key="1">
    <source>
        <dbReference type="SAM" id="MobiDB-lite"/>
    </source>
</evidence>
<feature type="compositionally biased region" description="Basic and acidic residues" evidence="1">
    <location>
        <begin position="10"/>
        <end position="19"/>
    </location>
</feature>
<feature type="compositionally biased region" description="Polar residues" evidence="1">
    <location>
        <begin position="156"/>
        <end position="169"/>
    </location>
</feature>
<feature type="compositionally biased region" description="Polar residues" evidence="1">
    <location>
        <begin position="124"/>
        <end position="135"/>
    </location>
</feature>
<feature type="compositionally biased region" description="Polar residues" evidence="1">
    <location>
        <begin position="64"/>
        <end position="73"/>
    </location>
</feature>
<evidence type="ECO:0000313" key="2">
    <source>
        <dbReference type="EMBL" id="KIM76067.1"/>
    </source>
</evidence>
<dbReference type="EMBL" id="KN833039">
    <property type="protein sequence ID" value="KIM76067.1"/>
    <property type="molecule type" value="Genomic_DNA"/>
</dbReference>
<organism evidence="2 3">
    <name type="scientific">Piloderma croceum (strain F 1598)</name>
    <dbReference type="NCBI Taxonomy" id="765440"/>
    <lineage>
        <taxon>Eukaryota</taxon>
        <taxon>Fungi</taxon>
        <taxon>Dikarya</taxon>
        <taxon>Basidiomycota</taxon>
        <taxon>Agaricomycotina</taxon>
        <taxon>Agaricomycetes</taxon>
        <taxon>Agaricomycetidae</taxon>
        <taxon>Atheliales</taxon>
        <taxon>Atheliaceae</taxon>
        <taxon>Piloderma</taxon>
    </lineage>
</organism>
<dbReference type="HOGENOM" id="CLU_1133952_0_0_1"/>
<dbReference type="AlphaFoldDB" id="A0A0C3BFI0"/>
<reference evidence="3" key="2">
    <citation type="submission" date="2015-01" db="EMBL/GenBank/DDBJ databases">
        <title>Evolutionary Origins and Diversification of the Mycorrhizal Mutualists.</title>
        <authorList>
            <consortium name="DOE Joint Genome Institute"/>
            <consortium name="Mycorrhizal Genomics Consortium"/>
            <person name="Kohler A."/>
            <person name="Kuo A."/>
            <person name="Nagy L.G."/>
            <person name="Floudas D."/>
            <person name="Copeland A."/>
            <person name="Barry K.W."/>
            <person name="Cichocki N."/>
            <person name="Veneault-Fourrey C."/>
            <person name="LaButti K."/>
            <person name="Lindquist E.A."/>
            <person name="Lipzen A."/>
            <person name="Lundell T."/>
            <person name="Morin E."/>
            <person name="Murat C."/>
            <person name="Riley R."/>
            <person name="Ohm R."/>
            <person name="Sun H."/>
            <person name="Tunlid A."/>
            <person name="Henrissat B."/>
            <person name="Grigoriev I.V."/>
            <person name="Hibbett D.S."/>
            <person name="Martin F."/>
        </authorList>
    </citation>
    <scope>NUCLEOTIDE SEQUENCE [LARGE SCALE GENOMIC DNA]</scope>
    <source>
        <strain evidence="3">F 1598</strain>
    </source>
</reference>
<name>A0A0C3BFI0_PILCF</name>
<evidence type="ECO:0000313" key="3">
    <source>
        <dbReference type="Proteomes" id="UP000054166"/>
    </source>
</evidence>
<dbReference type="Proteomes" id="UP000054166">
    <property type="component" value="Unassembled WGS sequence"/>
</dbReference>
<gene>
    <name evidence="2" type="ORF">PILCRDRAFT_826721</name>
</gene>
<protein>
    <submittedName>
        <fullName evidence="2">Uncharacterized protein</fullName>
    </submittedName>
</protein>
<keyword evidence="3" id="KW-1185">Reference proteome</keyword>
<feature type="region of interest" description="Disordered" evidence="1">
    <location>
        <begin position="1"/>
        <end position="201"/>
    </location>
</feature>
<dbReference type="OrthoDB" id="2976199at2759"/>
<dbReference type="InParanoid" id="A0A0C3BFI0"/>
<proteinExistence type="predicted"/>
<feature type="compositionally biased region" description="Polar residues" evidence="1">
    <location>
        <begin position="33"/>
        <end position="50"/>
    </location>
</feature>